<evidence type="ECO:0000256" key="1">
    <source>
        <dbReference type="SAM" id="MobiDB-lite"/>
    </source>
</evidence>
<protein>
    <submittedName>
        <fullName evidence="2">Uncharacterized protein</fullName>
    </submittedName>
</protein>
<dbReference type="AlphaFoldDB" id="A0A5J4TD42"/>
<comment type="caution">
    <text evidence="2">The sequence shown here is derived from an EMBL/GenBank/DDBJ whole genome shotgun (WGS) entry which is preliminary data.</text>
</comment>
<reference evidence="2 3" key="1">
    <citation type="submission" date="2019-03" db="EMBL/GenBank/DDBJ databases">
        <title>Single cell metagenomics reveals metabolic interactions within the superorganism composed of flagellate Streblomastix strix and complex community of Bacteroidetes bacteria on its surface.</title>
        <authorList>
            <person name="Treitli S.C."/>
            <person name="Kolisko M."/>
            <person name="Husnik F."/>
            <person name="Keeling P."/>
            <person name="Hampl V."/>
        </authorList>
    </citation>
    <scope>NUCLEOTIDE SEQUENCE [LARGE SCALE GENOMIC DNA]</scope>
    <source>
        <strain evidence="2">ST1C</strain>
    </source>
</reference>
<feature type="region of interest" description="Disordered" evidence="1">
    <location>
        <begin position="1"/>
        <end position="22"/>
    </location>
</feature>
<organism evidence="2 3">
    <name type="scientific">Streblomastix strix</name>
    <dbReference type="NCBI Taxonomy" id="222440"/>
    <lineage>
        <taxon>Eukaryota</taxon>
        <taxon>Metamonada</taxon>
        <taxon>Preaxostyla</taxon>
        <taxon>Oxymonadida</taxon>
        <taxon>Streblomastigidae</taxon>
        <taxon>Streblomastix</taxon>
    </lineage>
</organism>
<sequence>ISPSPIKPDNSKSPTKSLNDDPSLFIDPNTVFPCPAEFVEPKTAIFLADTSKTSQNIVSAKWENIVADITAFPPKHFNIRKPQDGLYNLKFKPGYVSKGSIQCILKFTKI</sequence>
<proteinExistence type="predicted"/>
<name>A0A5J4TD42_9EUKA</name>
<evidence type="ECO:0000313" key="2">
    <source>
        <dbReference type="EMBL" id="KAA6355375.1"/>
    </source>
</evidence>
<dbReference type="Proteomes" id="UP000324800">
    <property type="component" value="Unassembled WGS sequence"/>
</dbReference>
<evidence type="ECO:0000313" key="3">
    <source>
        <dbReference type="Proteomes" id="UP000324800"/>
    </source>
</evidence>
<accession>A0A5J4TD42</accession>
<gene>
    <name evidence="2" type="ORF">EZS28_049099</name>
</gene>
<feature type="non-terminal residue" evidence="2">
    <location>
        <position position="1"/>
    </location>
</feature>
<dbReference type="EMBL" id="SNRW01034718">
    <property type="protein sequence ID" value="KAA6355375.1"/>
    <property type="molecule type" value="Genomic_DNA"/>
</dbReference>